<evidence type="ECO:0000313" key="2">
    <source>
        <dbReference type="Proteomes" id="UP000321083"/>
    </source>
</evidence>
<proteinExistence type="predicted"/>
<sequence>MIELEVVCGDAHGAGGAGSFVVLEFEAESATVVLQEQVEFCAGLGGIEPCVGWAQELQDLFECEAFPRGTDSGMSLQLLVSGQAEQMVQEARVTQIDFG</sequence>
<evidence type="ECO:0000313" key="1">
    <source>
        <dbReference type="EMBL" id="TWW09726.1"/>
    </source>
</evidence>
<protein>
    <submittedName>
        <fullName evidence="1">Uncharacterized protein</fullName>
    </submittedName>
</protein>
<reference evidence="1 2" key="1">
    <citation type="submission" date="2019-08" db="EMBL/GenBank/DDBJ databases">
        <title>100 year-old enigma solved: identification of Planctomyces bekefii, the type genus and species of the phylum Planctomycetes.</title>
        <authorList>
            <person name="Svetlana D.N."/>
            <person name="Overmann J."/>
        </authorList>
    </citation>
    <scope>NUCLEOTIDE SEQUENCE [LARGE SCALE GENOMIC DNA]</scope>
    <source>
        <strain evidence="1">Phe10_nw2017</strain>
    </source>
</reference>
<dbReference type="EMBL" id="SRHE01000193">
    <property type="protein sequence ID" value="TWW09726.1"/>
    <property type="molecule type" value="Genomic_DNA"/>
</dbReference>
<dbReference type="Proteomes" id="UP000321083">
    <property type="component" value="Unassembled WGS sequence"/>
</dbReference>
<keyword evidence="2" id="KW-1185">Reference proteome</keyword>
<gene>
    <name evidence="1" type="ORF">E3A20_11420</name>
</gene>
<comment type="caution">
    <text evidence="1">The sequence shown here is derived from an EMBL/GenBank/DDBJ whole genome shotgun (WGS) entry which is preliminary data.</text>
</comment>
<name>A0A5C6M4S0_9PLAN</name>
<dbReference type="AlphaFoldDB" id="A0A5C6M4S0"/>
<organism evidence="1 2">
    <name type="scientific">Planctomyces bekefii</name>
    <dbReference type="NCBI Taxonomy" id="1653850"/>
    <lineage>
        <taxon>Bacteria</taxon>
        <taxon>Pseudomonadati</taxon>
        <taxon>Planctomycetota</taxon>
        <taxon>Planctomycetia</taxon>
        <taxon>Planctomycetales</taxon>
        <taxon>Planctomycetaceae</taxon>
        <taxon>Planctomyces</taxon>
    </lineage>
</organism>
<accession>A0A5C6M4S0</accession>
<reference evidence="1 2" key="2">
    <citation type="submission" date="2019-08" db="EMBL/GenBank/DDBJ databases">
        <authorList>
            <person name="Henke P."/>
        </authorList>
    </citation>
    <scope>NUCLEOTIDE SEQUENCE [LARGE SCALE GENOMIC DNA]</scope>
    <source>
        <strain evidence="1">Phe10_nw2017</strain>
    </source>
</reference>